<gene>
    <name evidence="5" type="ORF">PS9374_03512</name>
</gene>
<dbReference type="InterPro" id="IPR048666">
    <property type="entry name" value="RedAm-like_C"/>
</dbReference>
<comment type="similarity">
    <text evidence="1">Belongs to the HIBADH-related family.</text>
</comment>
<dbReference type="InterPro" id="IPR013328">
    <property type="entry name" value="6PGD_dom2"/>
</dbReference>
<keyword evidence="2" id="KW-0560">Oxidoreductase</keyword>
<comment type="caution">
    <text evidence="5">The sequence shown here is derived from an EMBL/GenBank/DDBJ whole genome shotgun (WGS) entry which is preliminary data.</text>
</comment>
<dbReference type="PANTHER" id="PTHR43580:SF2">
    <property type="entry name" value="CYTOKINE-LIKE NUCLEAR FACTOR N-PAC"/>
    <property type="match status" value="1"/>
</dbReference>
<reference evidence="6" key="2">
    <citation type="submission" date="2016-04" db="EMBL/GenBank/DDBJ databases">
        <title>Planomonospora sphaerica JCM9374 whole genome shotgun sequence.</title>
        <authorList>
            <person name="Suzuki T."/>
            <person name="Dohra H."/>
            <person name="Kodani S."/>
        </authorList>
    </citation>
    <scope>NUCLEOTIDE SEQUENCE [LARGE SCALE GENOMIC DNA]</scope>
    <source>
        <strain evidence="6">JCM 9374</strain>
    </source>
</reference>
<dbReference type="InterPro" id="IPR036291">
    <property type="entry name" value="NAD(P)-bd_dom_sf"/>
</dbReference>
<evidence type="ECO:0000256" key="2">
    <source>
        <dbReference type="ARBA" id="ARBA00023002"/>
    </source>
</evidence>
<dbReference type="OrthoDB" id="4535742at2"/>
<evidence type="ECO:0000256" key="1">
    <source>
        <dbReference type="ARBA" id="ARBA00009080"/>
    </source>
</evidence>
<dbReference type="STRING" id="161355.PS9374_03512"/>
<dbReference type="InterPro" id="IPR015815">
    <property type="entry name" value="HIBADH-related"/>
</dbReference>
<name>A0A171D9P0_9ACTN</name>
<dbReference type="SUPFAM" id="SSF51735">
    <property type="entry name" value="NAD(P)-binding Rossmann-fold domains"/>
    <property type="match status" value="1"/>
</dbReference>
<dbReference type="PIRSF" id="PIRSF000103">
    <property type="entry name" value="HIBADH"/>
    <property type="match status" value="1"/>
</dbReference>
<accession>A0A171D9P0</accession>
<feature type="domain" description="6-phosphogluconate dehydrogenase NADP-binding" evidence="3">
    <location>
        <begin position="8"/>
        <end position="162"/>
    </location>
</feature>
<feature type="domain" description="NADPH-dependent reductive aminase-like C-terminal" evidence="4">
    <location>
        <begin position="164"/>
        <end position="288"/>
    </location>
</feature>
<dbReference type="Pfam" id="PF03446">
    <property type="entry name" value="NAD_binding_2"/>
    <property type="match status" value="1"/>
</dbReference>
<protein>
    <submittedName>
        <fullName evidence="5">Dehydrogenase</fullName>
    </submittedName>
</protein>
<dbReference type="PANTHER" id="PTHR43580">
    <property type="entry name" value="OXIDOREDUCTASE GLYR1-RELATED"/>
    <property type="match status" value="1"/>
</dbReference>
<evidence type="ECO:0000313" key="6">
    <source>
        <dbReference type="Proteomes" id="UP000077701"/>
    </source>
</evidence>
<reference evidence="5 6" key="1">
    <citation type="journal article" date="2016" name="Genome Announc.">
        <title>Draft Genome Sequence of Planomonospora sphaerica JCM9374, a Rare Actinomycete.</title>
        <authorList>
            <person name="Dohra H."/>
            <person name="Suzuki T."/>
            <person name="Inoue Y."/>
            <person name="Kodani S."/>
        </authorList>
    </citation>
    <scope>NUCLEOTIDE SEQUENCE [LARGE SCALE GENOMIC DNA]</scope>
    <source>
        <strain evidence="5 6">JCM 9374</strain>
    </source>
</reference>
<dbReference type="InterPro" id="IPR006115">
    <property type="entry name" value="6PGDH_NADP-bd"/>
</dbReference>
<dbReference type="InterPro" id="IPR051265">
    <property type="entry name" value="HIBADH-related_NP60_sf"/>
</dbReference>
<dbReference type="Gene3D" id="1.10.1040.10">
    <property type="entry name" value="N-(1-d-carboxylethyl)-l-norvaline Dehydrogenase, domain 2"/>
    <property type="match status" value="1"/>
</dbReference>
<dbReference type="Gene3D" id="3.40.50.720">
    <property type="entry name" value="NAD(P)-binding Rossmann-like Domain"/>
    <property type="match status" value="1"/>
</dbReference>
<evidence type="ECO:0000259" key="4">
    <source>
        <dbReference type="Pfam" id="PF21761"/>
    </source>
</evidence>
<evidence type="ECO:0000259" key="3">
    <source>
        <dbReference type="Pfam" id="PF03446"/>
    </source>
</evidence>
<dbReference type="GO" id="GO:0050661">
    <property type="term" value="F:NADP binding"/>
    <property type="evidence" value="ECO:0007669"/>
    <property type="project" value="InterPro"/>
</dbReference>
<dbReference type="EMBL" id="BDCX01000008">
    <property type="protein sequence ID" value="GAT67852.1"/>
    <property type="molecule type" value="Genomic_DNA"/>
</dbReference>
<evidence type="ECO:0000313" key="5">
    <source>
        <dbReference type="EMBL" id="GAT67852.1"/>
    </source>
</evidence>
<keyword evidence="6" id="KW-1185">Reference proteome</keyword>
<dbReference type="Proteomes" id="UP000077701">
    <property type="component" value="Unassembled WGS sequence"/>
</dbReference>
<proteinExistence type="inferred from homology"/>
<sequence>MTDDRSPVTVLGLGPMGRALAAAFLDRGHPTTVWNRTASRAEALAARGATAAATAAEAAAASPLTVVCVLDYDVVEAITGPAAGELKGRTLVNLTADTPERARRTASWAAAHGIDYLDGAIMTPTATIGGPEAVVLYSGPEEVYRAHLPTLSGLGGTAAYLGADPGRAAAHDVALLDLFWTSMSGLVHAFALASAEGVRAADLAPFAKGIGALLPGIVDEFAGHVDSGRHPGDESTILSAAASMEHIVHTARVRGLDTGVLDAALAVARRAVDAGHGSDSFSRLAEVLGTQAPAR</sequence>
<dbReference type="Pfam" id="PF21761">
    <property type="entry name" value="RedAm-like_C"/>
    <property type="match status" value="1"/>
</dbReference>
<dbReference type="GO" id="GO:0016491">
    <property type="term" value="F:oxidoreductase activity"/>
    <property type="evidence" value="ECO:0007669"/>
    <property type="project" value="UniProtKB-KW"/>
</dbReference>
<dbReference type="AlphaFoldDB" id="A0A171D9P0"/>
<organism evidence="5 6">
    <name type="scientific">Planomonospora sphaerica</name>
    <dbReference type="NCBI Taxonomy" id="161355"/>
    <lineage>
        <taxon>Bacteria</taxon>
        <taxon>Bacillati</taxon>
        <taxon>Actinomycetota</taxon>
        <taxon>Actinomycetes</taxon>
        <taxon>Streptosporangiales</taxon>
        <taxon>Streptosporangiaceae</taxon>
        <taxon>Planomonospora</taxon>
    </lineage>
</organism>
<dbReference type="RefSeq" id="WP_068897901.1">
    <property type="nucleotide sequence ID" value="NZ_BDCX01000008.1"/>
</dbReference>